<comment type="catalytic activity">
    <reaction evidence="6">
        <text>N(6)-[(R)-S(8)-aminomethyldihydrolipoyl]-L-lysyl-[protein] + (6S)-5,6,7,8-tetrahydrofolate = N(6)-[(R)-dihydrolipoyl]-L-lysyl-[protein] + (6R)-5,10-methylene-5,6,7,8-tetrahydrofolate + NH4(+)</text>
        <dbReference type="Rhea" id="RHEA:16945"/>
        <dbReference type="Rhea" id="RHEA-COMP:10475"/>
        <dbReference type="Rhea" id="RHEA-COMP:10492"/>
        <dbReference type="ChEBI" id="CHEBI:15636"/>
        <dbReference type="ChEBI" id="CHEBI:28938"/>
        <dbReference type="ChEBI" id="CHEBI:57453"/>
        <dbReference type="ChEBI" id="CHEBI:83100"/>
        <dbReference type="ChEBI" id="CHEBI:83143"/>
        <dbReference type="EC" id="2.1.2.10"/>
    </reaction>
</comment>
<dbReference type="Pfam" id="PF08669">
    <property type="entry name" value="GCV_T_C"/>
    <property type="match status" value="1"/>
</dbReference>
<dbReference type="NCBIfam" id="NF001567">
    <property type="entry name" value="PRK00389.1"/>
    <property type="match status" value="1"/>
</dbReference>
<feature type="domain" description="Aminomethyltransferase C-terminal" evidence="8">
    <location>
        <begin position="285"/>
        <end position="360"/>
    </location>
</feature>
<evidence type="ECO:0000259" key="7">
    <source>
        <dbReference type="Pfam" id="PF01571"/>
    </source>
</evidence>
<feature type="domain" description="GCVT N-terminal" evidence="7">
    <location>
        <begin position="14"/>
        <end position="266"/>
    </location>
</feature>
<dbReference type="PIRSF" id="PIRSF006487">
    <property type="entry name" value="GcvT"/>
    <property type="match status" value="1"/>
</dbReference>
<dbReference type="GO" id="GO:0004047">
    <property type="term" value="F:aminomethyltransferase activity"/>
    <property type="evidence" value="ECO:0007669"/>
    <property type="project" value="UniProtKB-EC"/>
</dbReference>
<comment type="similarity">
    <text evidence="1">Belongs to the GcvT family.</text>
</comment>
<dbReference type="Gene3D" id="2.40.30.110">
    <property type="entry name" value="Aminomethyltransferase beta-barrel domains"/>
    <property type="match status" value="1"/>
</dbReference>
<proteinExistence type="inferred from homology"/>
<accession>A0A6J6IHU2</accession>
<evidence type="ECO:0000313" key="9">
    <source>
        <dbReference type="EMBL" id="CAB4624044.1"/>
    </source>
</evidence>
<dbReference type="Gene3D" id="4.10.1250.10">
    <property type="entry name" value="Aminomethyltransferase fragment"/>
    <property type="match status" value="1"/>
</dbReference>
<gene>
    <name evidence="9" type="ORF">UFOPK1939_00789</name>
</gene>
<dbReference type="InterPro" id="IPR006223">
    <property type="entry name" value="GcvT"/>
</dbReference>
<evidence type="ECO:0000256" key="3">
    <source>
        <dbReference type="ARBA" id="ARBA00022576"/>
    </source>
</evidence>
<dbReference type="EMBL" id="CAEZVF010000114">
    <property type="protein sequence ID" value="CAB4624044.1"/>
    <property type="molecule type" value="Genomic_DNA"/>
</dbReference>
<dbReference type="InterPro" id="IPR013977">
    <property type="entry name" value="GcvT_C"/>
</dbReference>
<name>A0A6J6IHU2_9ZZZZ</name>
<dbReference type="NCBIfam" id="TIGR00528">
    <property type="entry name" value="gcvT"/>
    <property type="match status" value="1"/>
</dbReference>
<dbReference type="Gene3D" id="3.30.70.1400">
    <property type="entry name" value="Aminomethyltransferase beta-barrel domains"/>
    <property type="match status" value="1"/>
</dbReference>
<dbReference type="InterPro" id="IPR028896">
    <property type="entry name" value="GcvT/YgfZ/DmdA"/>
</dbReference>
<keyword evidence="3" id="KW-0032">Aminotransferase</keyword>
<dbReference type="SUPFAM" id="SSF101790">
    <property type="entry name" value="Aminomethyltransferase beta-barrel domain"/>
    <property type="match status" value="1"/>
</dbReference>
<evidence type="ECO:0000256" key="1">
    <source>
        <dbReference type="ARBA" id="ARBA00008609"/>
    </source>
</evidence>
<evidence type="ECO:0000256" key="5">
    <source>
        <dbReference type="ARBA" id="ARBA00031395"/>
    </source>
</evidence>
<keyword evidence="4" id="KW-0808">Transferase</keyword>
<reference evidence="9" key="1">
    <citation type="submission" date="2020-05" db="EMBL/GenBank/DDBJ databases">
        <authorList>
            <person name="Chiriac C."/>
            <person name="Salcher M."/>
            <person name="Ghai R."/>
            <person name="Kavagutti S V."/>
        </authorList>
    </citation>
    <scope>NUCLEOTIDE SEQUENCE</scope>
</reference>
<dbReference type="HAMAP" id="MF_00259">
    <property type="entry name" value="GcvT"/>
    <property type="match status" value="1"/>
</dbReference>
<dbReference type="AlphaFoldDB" id="A0A6J6IHU2"/>
<protein>
    <recommendedName>
        <fullName evidence="2">aminomethyltransferase</fullName>
        <ecNumber evidence="2">2.1.2.10</ecNumber>
    </recommendedName>
    <alternativeName>
        <fullName evidence="5">Glycine cleavage system T protein</fullName>
    </alternativeName>
</protein>
<dbReference type="EC" id="2.1.2.10" evidence="2"/>
<organism evidence="9">
    <name type="scientific">freshwater metagenome</name>
    <dbReference type="NCBI Taxonomy" id="449393"/>
    <lineage>
        <taxon>unclassified sequences</taxon>
        <taxon>metagenomes</taxon>
        <taxon>ecological metagenomes</taxon>
    </lineage>
</organism>
<dbReference type="GO" id="GO:0006546">
    <property type="term" value="P:glycine catabolic process"/>
    <property type="evidence" value="ECO:0007669"/>
    <property type="project" value="InterPro"/>
</dbReference>
<dbReference type="InterPro" id="IPR006222">
    <property type="entry name" value="GCVT_N"/>
</dbReference>
<dbReference type="GO" id="GO:0005829">
    <property type="term" value="C:cytosol"/>
    <property type="evidence" value="ECO:0007669"/>
    <property type="project" value="TreeGrafter"/>
</dbReference>
<dbReference type="Gene3D" id="3.30.1360.120">
    <property type="entry name" value="Probable tRNA modification gtpase trme, domain 1"/>
    <property type="match status" value="1"/>
</dbReference>
<dbReference type="PANTHER" id="PTHR43757:SF2">
    <property type="entry name" value="AMINOMETHYLTRANSFERASE, MITOCHONDRIAL"/>
    <property type="match status" value="1"/>
</dbReference>
<dbReference type="GO" id="GO:0005960">
    <property type="term" value="C:glycine cleavage complex"/>
    <property type="evidence" value="ECO:0007669"/>
    <property type="project" value="InterPro"/>
</dbReference>
<evidence type="ECO:0000256" key="4">
    <source>
        <dbReference type="ARBA" id="ARBA00022679"/>
    </source>
</evidence>
<dbReference type="InterPro" id="IPR022903">
    <property type="entry name" value="GcvT_bac"/>
</dbReference>
<dbReference type="Pfam" id="PF01571">
    <property type="entry name" value="GCV_T"/>
    <property type="match status" value="1"/>
</dbReference>
<dbReference type="PANTHER" id="PTHR43757">
    <property type="entry name" value="AMINOMETHYLTRANSFERASE"/>
    <property type="match status" value="1"/>
</dbReference>
<evidence type="ECO:0000256" key="6">
    <source>
        <dbReference type="ARBA" id="ARBA00047665"/>
    </source>
</evidence>
<dbReference type="GO" id="GO:0008483">
    <property type="term" value="F:transaminase activity"/>
    <property type="evidence" value="ECO:0007669"/>
    <property type="project" value="UniProtKB-KW"/>
</dbReference>
<dbReference type="InterPro" id="IPR027266">
    <property type="entry name" value="TrmE/GcvT-like"/>
</dbReference>
<evidence type="ECO:0000256" key="2">
    <source>
        <dbReference type="ARBA" id="ARBA00012616"/>
    </source>
</evidence>
<dbReference type="SUPFAM" id="SSF103025">
    <property type="entry name" value="Folate-binding domain"/>
    <property type="match status" value="1"/>
</dbReference>
<sequence length="366" mass="38294">MSNAEQGEALKSPLHSSHEELGAKWSDFGGWLMPLEYAGGGVTAEHEAVRNGVGIFDVSHLGTAQIVGPGAVAAIDAVLTNSLDRIGPGQAQYTLLCNDQGGVIDDIIAYRVSDDELILMPNAANCTTVLETLRAALPADVEIHNLHTQTAIIAVQGPRSAHVLAALGLATDLEYMSFVSDTFDGVDVTVCRTGYTGERGFELAIDAGHAVALWNALLAVDGVVPCGLAARDTLRTEMGYPLHGQDLSSTITPVEAGVSWAVGWNKPTFAGKTALEAQRAHGPSRRLVGLLASERGIPRHDMVVRNASGDDIGIVTSGTFSPTLHQGIALALVNADVDGDVVVDVRGRSLPCTIVKPPFVTASPKA</sequence>
<dbReference type="InterPro" id="IPR029043">
    <property type="entry name" value="GcvT/YgfZ_C"/>
</dbReference>
<evidence type="ECO:0000259" key="8">
    <source>
        <dbReference type="Pfam" id="PF08669"/>
    </source>
</evidence>